<name>A0A6J7GA50_9ZZZZ</name>
<dbReference type="EMBL" id="CAFBMK010000023">
    <property type="protein sequence ID" value="CAB4901995.1"/>
    <property type="molecule type" value="Genomic_DNA"/>
</dbReference>
<gene>
    <name evidence="2" type="ORF">UFOPK3564_00629</name>
</gene>
<sequence>MRGTRHRAGGERQPAAAGDDRASRPAAVALALDLAQDAAVHDRGGGDRAAAGAQVDDAREALLVERVGARDLVAQDGLAAAGRQRAEALHRLGRHVDAALPGVLVDVAQDVRALHRAAERRGGRQRAVGVVHAEHVRHHDADGPGDAVAVAVQLLLRARPAAGEVVAHAGAEVLERRARQVVARGERLEDPGLAPADVAARAPVLDGGEPLVRVGPALVHHVVELAEDEVEQVDVVAHPGGQDAAGDREGPGDPARGRPRLGQGGPRVEDHLPVRRRGAHQTAARAAGRRGCGWSAVTRPLVTSAPIRTPGMPAPGCVPPPT</sequence>
<accession>A0A6J7GA50</accession>
<evidence type="ECO:0000313" key="2">
    <source>
        <dbReference type="EMBL" id="CAB4901995.1"/>
    </source>
</evidence>
<reference evidence="2" key="1">
    <citation type="submission" date="2020-05" db="EMBL/GenBank/DDBJ databases">
        <authorList>
            <person name="Chiriac C."/>
            <person name="Salcher M."/>
            <person name="Ghai R."/>
            <person name="Kavagutti S V."/>
        </authorList>
    </citation>
    <scope>NUCLEOTIDE SEQUENCE</scope>
</reference>
<feature type="region of interest" description="Disordered" evidence="1">
    <location>
        <begin position="239"/>
        <end position="270"/>
    </location>
</feature>
<protein>
    <submittedName>
        <fullName evidence="2">Unannotated protein</fullName>
    </submittedName>
</protein>
<feature type="region of interest" description="Disordered" evidence="1">
    <location>
        <begin position="1"/>
        <end position="24"/>
    </location>
</feature>
<dbReference type="AlphaFoldDB" id="A0A6J7GA50"/>
<evidence type="ECO:0000256" key="1">
    <source>
        <dbReference type="SAM" id="MobiDB-lite"/>
    </source>
</evidence>
<organism evidence="2">
    <name type="scientific">freshwater metagenome</name>
    <dbReference type="NCBI Taxonomy" id="449393"/>
    <lineage>
        <taxon>unclassified sequences</taxon>
        <taxon>metagenomes</taxon>
        <taxon>ecological metagenomes</taxon>
    </lineage>
</organism>
<proteinExistence type="predicted"/>